<accession>A0A6C0CGI4</accession>
<keyword evidence="2" id="KW-0812">Transmembrane</keyword>
<feature type="transmembrane region" description="Helical" evidence="2">
    <location>
        <begin position="6"/>
        <end position="28"/>
    </location>
</feature>
<dbReference type="AlphaFoldDB" id="A0A6C0CGI4"/>
<name>A0A6C0CGI4_9ZZZZ</name>
<reference evidence="3" key="1">
    <citation type="journal article" date="2020" name="Nature">
        <title>Giant virus diversity and host interactions through global metagenomics.</title>
        <authorList>
            <person name="Schulz F."/>
            <person name="Roux S."/>
            <person name="Paez-Espino D."/>
            <person name="Jungbluth S."/>
            <person name="Walsh D.A."/>
            <person name="Denef V.J."/>
            <person name="McMahon K.D."/>
            <person name="Konstantinidis K.T."/>
            <person name="Eloe-Fadrosh E.A."/>
            <person name="Kyrpides N.C."/>
            <person name="Woyke T."/>
        </authorList>
    </citation>
    <scope>NUCLEOTIDE SEQUENCE</scope>
    <source>
        <strain evidence="3">GVMAG-M-3300021120-1</strain>
    </source>
</reference>
<dbReference type="EMBL" id="MN739416">
    <property type="protein sequence ID" value="QHT03698.1"/>
    <property type="molecule type" value="Genomic_DNA"/>
</dbReference>
<sequence length="123" mass="13701">MLALEILYVAMATVGVLILLQLITYIGVRVMYPPEPKIIYREVPVPYQAPPPVQQAPPPAPEPPRLPPTIKISDLYPKPEPTLTQDTQNIQLPEYEPRKPASNSLRMDAELPAGLQETRPEGL</sequence>
<feature type="compositionally biased region" description="Pro residues" evidence="1">
    <location>
        <begin position="49"/>
        <end position="67"/>
    </location>
</feature>
<feature type="region of interest" description="Disordered" evidence="1">
    <location>
        <begin position="49"/>
        <end position="123"/>
    </location>
</feature>
<evidence type="ECO:0000256" key="2">
    <source>
        <dbReference type="SAM" id="Phobius"/>
    </source>
</evidence>
<proteinExistence type="predicted"/>
<organism evidence="3">
    <name type="scientific">viral metagenome</name>
    <dbReference type="NCBI Taxonomy" id="1070528"/>
    <lineage>
        <taxon>unclassified sequences</taxon>
        <taxon>metagenomes</taxon>
        <taxon>organismal metagenomes</taxon>
    </lineage>
</organism>
<evidence type="ECO:0000313" key="3">
    <source>
        <dbReference type="EMBL" id="QHT03698.1"/>
    </source>
</evidence>
<protein>
    <submittedName>
        <fullName evidence="3">Uncharacterized protein</fullName>
    </submittedName>
</protein>
<keyword evidence="2" id="KW-1133">Transmembrane helix</keyword>
<feature type="compositionally biased region" description="Polar residues" evidence="1">
    <location>
        <begin position="82"/>
        <end position="91"/>
    </location>
</feature>
<keyword evidence="2" id="KW-0472">Membrane</keyword>
<evidence type="ECO:0000256" key="1">
    <source>
        <dbReference type="SAM" id="MobiDB-lite"/>
    </source>
</evidence>